<gene>
    <name evidence="1" type="ORF">GT755_37610</name>
</gene>
<keyword evidence="2" id="KW-1185">Reference proteome</keyword>
<dbReference type="Proteomes" id="UP000479526">
    <property type="component" value="Unassembled WGS sequence"/>
</dbReference>
<proteinExistence type="predicted"/>
<dbReference type="Pfam" id="PF12006">
    <property type="entry name" value="DUF3500"/>
    <property type="match status" value="1"/>
</dbReference>
<evidence type="ECO:0000313" key="2">
    <source>
        <dbReference type="Proteomes" id="UP000479526"/>
    </source>
</evidence>
<evidence type="ECO:0000313" key="1">
    <source>
        <dbReference type="EMBL" id="NAS27374.1"/>
    </source>
</evidence>
<dbReference type="PANTHER" id="PTHR37489:SF1">
    <property type="entry name" value="DUF3500 DOMAIN-CONTAINING PROTEIN"/>
    <property type="match status" value="1"/>
</dbReference>
<name>A0A7C9N7L3_9ACTN</name>
<reference evidence="1 2" key="1">
    <citation type="submission" date="2020-01" db="EMBL/GenBank/DDBJ databases">
        <title>Herbidospora sp. NEAU-GS84 nov., a novel actinomycete isolated from soil.</title>
        <authorList>
            <person name="Han L."/>
        </authorList>
    </citation>
    <scope>NUCLEOTIDE SEQUENCE [LARGE SCALE GENOMIC DNA]</scope>
    <source>
        <strain evidence="1 2">NEAU-GS84</strain>
    </source>
</reference>
<dbReference type="EMBL" id="WXEW01000016">
    <property type="protein sequence ID" value="NAS27374.1"/>
    <property type="molecule type" value="Genomic_DNA"/>
</dbReference>
<dbReference type="InterPro" id="IPR021889">
    <property type="entry name" value="DUF3500"/>
</dbReference>
<protein>
    <submittedName>
        <fullName evidence="1">DUF3500 domain-containing protein</fullName>
    </submittedName>
</protein>
<accession>A0A7C9N7L3</accession>
<dbReference type="AlphaFoldDB" id="A0A7C9N7L3"/>
<sequence length="367" mass="40257">MAAVAGELIDSLRPSLRARACWTPFGDREVEAERLRWFYTPTDHGGVALRELSPRQQSLAMRLLAGGLTRPAYVTACTILGLENVLDELEGWSADWGRDRGRDPGLYWLRVFGRPGDPVWGWRFGGHHLSVNLLLRGGRIAASTPSFLGADPAAAPLLGGGESRPLAATEDLARTLMTSLRPRERAQALLHPRAISDIVSGNRARVAPGDRMMHMQDLFRGPLPTPRLSALVDRIDERAESGSGYTEADHEQMALGLGGPGVAACDLTADQRNVLQTLIASYTDRSPAPVAAALRRHYAADEHLDAVHFGWAGDLDRGRPHYYRLTGPRLLAEYDNTQREANHAHSVWRDPVGDFGLDPLSAHRRQG</sequence>
<organism evidence="1 2">
    <name type="scientific">Herbidospora solisilvae</name>
    <dbReference type="NCBI Taxonomy" id="2696284"/>
    <lineage>
        <taxon>Bacteria</taxon>
        <taxon>Bacillati</taxon>
        <taxon>Actinomycetota</taxon>
        <taxon>Actinomycetes</taxon>
        <taxon>Streptosporangiales</taxon>
        <taxon>Streptosporangiaceae</taxon>
        <taxon>Herbidospora</taxon>
    </lineage>
</organism>
<dbReference type="PANTHER" id="PTHR37489">
    <property type="entry name" value="DUF3500 DOMAIN-CONTAINING PROTEIN"/>
    <property type="match status" value="1"/>
</dbReference>
<comment type="caution">
    <text evidence="1">The sequence shown here is derived from an EMBL/GenBank/DDBJ whole genome shotgun (WGS) entry which is preliminary data.</text>
</comment>